<dbReference type="OrthoDB" id="2967504at2759"/>
<dbReference type="Proteomes" id="UP001150266">
    <property type="component" value="Unassembled WGS sequence"/>
</dbReference>
<accession>A0A9W9AEN1</accession>
<feature type="signal peptide" evidence="1">
    <location>
        <begin position="1"/>
        <end position="16"/>
    </location>
</feature>
<evidence type="ECO:0000313" key="2">
    <source>
        <dbReference type="EMBL" id="KAJ4480239.1"/>
    </source>
</evidence>
<name>A0A9W9AEN1_9AGAR</name>
<dbReference type="EMBL" id="JAOTPV010000007">
    <property type="protein sequence ID" value="KAJ4480239.1"/>
    <property type="molecule type" value="Genomic_DNA"/>
</dbReference>
<evidence type="ECO:0000256" key="1">
    <source>
        <dbReference type="SAM" id="SignalP"/>
    </source>
</evidence>
<dbReference type="AlphaFoldDB" id="A0A9W9AEN1"/>
<organism evidence="2 3">
    <name type="scientific">Lentinula aciculospora</name>
    <dbReference type="NCBI Taxonomy" id="153920"/>
    <lineage>
        <taxon>Eukaryota</taxon>
        <taxon>Fungi</taxon>
        <taxon>Dikarya</taxon>
        <taxon>Basidiomycota</taxon>
        <taxon>Agaricomycotina</taxon>
        <taxon>Agaricomycetes</taxon>
        <taxon>Agaricomycetidae</taxon>
        <taxon>Agaricales</taxon>
        <taxon>Marasmiineae</taxon>
        <taxon>Omphalotaceae</taxon>
        <taxon>Lentinula</taxon>
    </lineage>
</organism>
<evidence type="ECO:0000313" key="3">
    <source>
        <dbReference type="Proteomes" id="UP001150266"/>
    </source>
</evidence>
<feature type="chain" id="PRO_5040948488" evidence="1">
    <location>
        <begin position="17"/>
        <end position="85"/>
    </location>
</feature>
<keyword evidence="3" id="KW-1185">Reference proteome</keyword>
<sequence length="85" mass="9081">MFVVVAALLTMSTVEAAAITRPQARAPEQPVEVVTRAVPESGPSVAARMHARDFHARSPAPADVNTGVAPVERRGRVHARDFRAV</sequence>
<comment type="caution">
    <text evidence="2">The sequence shown here is derived from an EMBL/GenBank/DDBJ whole genome shotgun (WGS) entry which is preliminary data.</text>
</comment>
<reference evidence="2" key="1">
    <citation type="submission" date="2022-08" db="EMBL/GenBank/DDBJ databases">
        <title>A Global Phylogenomic Analysis of the Shiitake Genus Lentinula.</title>
        <authorList>
            <consortium name="DOE Joint Genome Institute"/>
            <person name="Sierra-Patev S."/>
            <person name="Min B."/>
            <person name="Naranjo-Ortiz M."/>
            <person name="Looney B."/>
            <person name="Konkel Z."/>
            <person name="Slot J.C."/>
            <person name="Sakamoto Y."/>
            <person name="Steenwyk J.L."/>
            <person name="Rokas A."/>
            <person name="Carro J."/>
            <person name="Camarero S."/>
            <person name="Ferreira P."/>
            <person name="Molpeceres G."/>
            <person name="Ruiz-Duenas F.J."/>
            <person name="Serrano A."/>
            <person name="Henrissat B."/>
            <person name="Drula E."/>
            <person name="Hughes K.W."/>
            <person name="Mata J.L."/>
            <person name="Ishikawa N.K."/>
            <person name="Vargas-Isla R."/>
            <person name="Ushijima S."/>
            <person name="Smith C.A."/>
            <person name="Ahrendt S."/>
            <person name="Andreopoulos W."/>
            <person name="He G."/>
            <person name="Labutti K."/>
            <person name="Lipzen A."/>
            <person name="Ng V."/>
            <person name="Riley R."/>
            <person name="Sandor L."/>
            <person name="Barry K."/>
            <person name="Martinez A.T."/>
            <person name="Xiao Y."/>
            <person name="Gibbons J.G."/>
            <person name="Terashima K."/>
            <person name="Grigoriev I.V."/>
            <person name="Hibbett D.S."/>
        </authorList>
    </citation>
    <scope>NUCLEOTIDE SEQUENCE</scope>
    <source>
        <strain evidence="2">JLM2183</strain>
    </source>
</reference>
<gene>
    <name evidence="2" type="ORF">J3R30DRAFT_3470707</name>
</gene>
<proteinExistence type="predicted"/>
<keyword evidence="1" id="KW-0732">Signal</keyword>
<protein>
    <submittedName>
        <fullName evidence="2">Uncharacterized protein</fullName>
    </submittedName>
</protein>